<dbReference type="InterPro" id="IPR012259">
    <property type="entry name" value="DHFR"/>
</dbReference>
<gene>
    <name evidence="10" type="primary">folA</name>
    <name evidence="10" type="ORF">GCM10011322_36900</name>
</gene>
<dbReference type="RefSeq" id="WP_244645566.1">
    <property type="nucleotide sequence ID" value="NZ_BMMF01000012.1"/>
</dbReference>
<comment type="catalytic activity">
    <reaction evidence="8">
        <text>(6S)-5,6,7,8-tetrahydrofolate + NADP(+) = 7,8-dihydrofolate + NADPH + H(+)</text>
        <dbReference type="Rhea" id="RHEA:15009"/>
        <dbReference type="ChEBI" id="CHEBI:15378"/>
        <dbReference type="ChEBI" id="CHEBI:57451"/>
        <dbReference type="ChEBI" id="CHEBI:57453"/>
        <dbReference type="ChEBI" id="CHEBI:57783"/>
        <dbReference type="ChEBI" id="CHEBI:58349"/>
        <dbReference type="EC" id="1.5.1.3"/>
    </reaction>
</comment>
<dbReference type="Pfam" id="PF00186">
    <property type="entry name" value="DHFR_1"/>
    <property type="match status" value="1"/>
</dbReference>
<dbReference type="SUPFAM" id="SSF53597">
    <property type="entry name" value="Dihydrofolate reductase-like"/>
    <property type="match status" value="1"/>
</dbReference>
<evidence type="ECO:0000256" key="4">
    <source>
        <dbReference type="ARBA" id="ARBA00022563"/>
    </source>
</evidence>
<dbReference type="GO" id="GO:0006730">
    <property type="term" value="P:one-carbon metabolic process"/>
    <property type="evidence" value="ECO:0007669"/>
    <property type="project" value="UniProtKB-KW"/>
</dbReference>
<evidence type="ECO:0000256" key="5">
    <source>
        <dbReference type="ARBA" id="ARBA00022857"/>
    </source>
</evidence>
<dbReference type="FunFam" id="3.40.430.10:FF:000001">
    <property type="entry name" value="Dihydrofolate reductase"/>
    <property type="match status" value="1"/>
</dbReference>
<dbReference type="GO" id="GO:0004146">
    <property type="term" value="F:dihydrofolate reductase activity"/>
    <property type="evidence" value="ECO:0007669"/>
    <property type="project" value="UniProtKB-EC"/>
</dbReference>
<dbReference type="Gene3D" id="3.40.430.10">
    <property type="entry name" value="Dihydrofolate Reductase, subunit A"/>
    <property type="match status" value="1"/>
</dbReference>
<dbReference type="PROSITE" id="PS51330">
    <property type="entry name" value="DHFR_2"/>
    <property type="match status" value="1"/>
</dbReference>
<dbReference type="InterPro" id="IPR001796">
    <property type="entry name" value="DHFR_dom"/>
</dbReference>
<evidence type="ECO:0000259" key="9">
    <source>
        <dbReference type="PROSITE" id="PS51330"/>
    </source>
</evidence>
<keyword evidence="5 8" id="KW-0521">NADP</keyword>
<comment type="pathway">
    <text evidence="1 8">Cofactor biosynthesis; tetrahydrofolate biosynthesis; 5,6,7,8-tetrahydrofolate from 7,8-dihydrofolate: step 1/1.</text>
</comment>
<evidence type="ECO:0000256" key="3">
    <source>
        <dbReference type="ARBA" id="ARBA00012856"/>
    </source>
</evidence>
<dbReference type="GO" id="GO:0046452">
    <property type="term" value="P:dihydrofolate metabolic process"/>
    <property type="evidence" value="ECO:0007669"/>
    <property type="project" value="TreeGrafter"/>
</dbReference>
<dbReference type="EC" id="1.5.1.3" evidence="3 8"/>
<evidence type="ECO:0000256" key="1">
    <source>
        <dbReference type="ARBA" id="ARBA00004903"/>
    </source>
</evidence>
<keyword evidence="11" id="KW-1185">Reference proteome</keyword>
<comment type="caution">
    <text evidence="10">The sequence shown here is derived from an EMBL/GenBank/DDBJ whole genome shotgun (WGS) entry which is preliminary data.</text>
</comment>
<reference evidence="10 11" key="1">
    <citation type="journal article" date="2014" name="Int. J. Syst. Evol. Microbiol.">
        <title>Complete genome sequence of Corynebacterium casei LMG S-19264T (=DSM 44701T), isolated from a smear-ripened cheese.</title>
        <authorList>
            <consortium name="US DOE Joint Genome Institute (JGI-PGF)"/>
            <person name="Walter F."/>
            <person name="Albersmeier A."/>
            <person name="Kalinowski J."/>
            <person name="Ruckert C."/>
        </authorList>
    </citation>
    <scope>NUCLEOTIDE SEQUENCE [LARGE SCALE GENOMIC DNA]</scope>
    <source>
        <strain evidence="10 11">CGMCC 1.9161</strain>
    </source>
</reference>
<evidence type="ECO:0000313" key="11">
    <source>
        <dbReference type="Proteomes" id="UP000600449"/>
    </source>
</evidence>
<dbReference type="PRINTS" id="PR00070">
    <property type="entry name" value="DHFR"/>
</dbReference>
<comment type="similarity">
    <text evidence="2 8">Belongs to the dihydrofolate reductase family.</text>
</comment>
<dbReference type="GO" id="GO:0005829">
    <property type="term" value="C:cytosol"/>
    <property type="evidence" value="ECO:0007669"/>
    <property type="project" value="TreeGrafter"/>
</dbReference>
<evidence type="ECO:0000256" key="2">
    <source>
        <dbReference type="ARBA" id="ARBA00009539"/>
    </source>
</evidence>
<dbReference type="PIRSF" id="PIRSF000194">
    <property type="entry name" value="DHFR"/>
    <property type="match status" value="1"/>
</dbReference>
<dbReference type="GO" id="GO:0046655">
    <property type="term" value="P:folic acid metabolic process"/>
    <property type="evidence" value="ECO:0007669"/>
    <property type="project" value="TreeGrafter"/>
</dbReference>
<keyword evidence="4 8" id="KW-0554">One-carbon metabolism</keyword>
<feature type="domain" description="DHFR" evidence="9">
    <location>
        <begin position="3"/>
        <end position="167"/>
    </location>
</feature>
<evidence type="ECO:0000256" key="6">
    <source>
        <dbReference type="ARBA" id="ARBA00023002"/>
    </source>
</evidence>
<organism evidence="10 11">
    <name type="scientific">Salinarimonas ramus</name>
    <dbReference type="NCBI Taxonomy" id="690164"/>
    <lineage>
        <taxon>Bacteria</taxon>
        <taxon>Pseudomonadati</taxon>
        <taxon>Pseudomonadota</taxon>
        <taxon>Alphaproteobacteria</taxon>
        <taxon>Hyphomicrobiales</taxon>
        <taxon>Salinarimonadaceae</taxon>
        <taxon>Salinarimonas</taxon>
    </lineage>
</organism>
<dbReference type="AlphaFoldDB" id="A0A917V752"/>
<protein>
    <recommendedName>
        <fullName evidence="3 8">Dihydrofolate reductase</fullName>
        <ecNumber evidence="3 8">1.5.1.3</ecNumber>
    </recommendedName>
</protein>
<dbReference type="CDD" id="cd00209">
    <property type="entry name" value="DHFR"/>
    <property type="match status" value="1"/>
</dbReference>
<comment type="function">
    <text evidence="7 8">Key enzyme in folate metabolism. Catalyzes an essential reaction for de novo glycine and purine synthesis, and for DNA precursor synthesis.</text>
</comment>
<evidence type="ECO:0000256" key="7">
    <source>
        <dbReference type="ARBA" id="ARBA00025067"/>
    </source>
</evidence>
<proteinExistence type="inferred from homology"/>
<keyword evidence="6 8" id="KW-0560">Oxidoreductase</keyword>
<name>A0A917V752_9HYPH</name>
<dbReference type="PANTHER" id="PTHR48069:SF3">
    <property type="entry name" value="DIHYDROFOLATE REDUCTASE"/>
    <property type="match status" value="1"/>
</dbReference>
<evidence type="ECO:0000256" key="8">
    <source>
        <dbReference type="PIRNR" id="PIRNR000194"/>
    </source>
</evidence>
<dbReference type="PANTHER" id="PTHR48069">
    <property type="entry name" value="DIHYDROFOLATE REDUCTASE"/>
    <property type="match status" value="1"/>
</dbReference>
<accession>A0A917V752</accession>
<dbReference type="InterPro" id="IPR024072">
    <property type="entry name" value="DHFR-like_dom_sf"/>
</dbReference>
<sequence length="174" mass="18999">MRPIVLVAAVARNGVIGRENQLVWRLRSDLRRFRALTMGKPLIMGRKTFLSIGKPLPGRETVVLTRDRDFAHPGVQTAQSFDTATAMADTIAARMGADEIVVAGGGEVYALALPYATKLYLTRVDAEPEGDAVFPGFDARAFREVRHEAHPAGPEDEHAFAFVDLERRTGPVSG</sequence>
<evidence type="ECO:0000313" key="10">
    <source>
        <dbReference type="EMBL" id="GGK46463.1"/>
    </source>
</evidence>
<dbReference type="GO" id="GO:0070401">
    <property type="term" value="F:NADP+ binding"/>
    <property type="evidence" value="ECO:0007669"/>
    <property type="project" value="UniProtKB-ARBA"/>
</dbReference>
<dbReference type="Proteomes" id="UP000600449">
    <property type="component" value="Unassembled WGS sequence"/>
</dbReference>
<dbReference type="EMBL" id="BMMF01000012">
    <property type="protein sequence ID" value="GGK46463.1"/>
    <property type="molecule type" value="Genomic_DNA"/>
</dbReference>
<dbReference type="GO" id="GO:0046654">
    <property type="term" value="P:tetrahydrofolate biosynthetic process"/>
    <property type="evidence" value="ECO:0007669"/>
    <property type="project" value="InterPro"/>
</dbReference>